<organism evidence="1 2">
    <name type="scientific">Cichorium intybus</name>
    <name type="common">Chicory</name>
    <dbReference type="NCBI Taxonomy" id="13427"/>
    <lineage>
        <taxon>Eukaryota</taxon>
        <taxon>Viridiplantae</taxon>
        <taxon>Streptophyta</taxon>
        <taxon>Embryophyta</taxon>
        <taxon>Tracheophyta</taxon>
        <taxon>Spermatophyta</taxon>
        <taxon>Magnoliopsida</taxon>
        <taxon>eudicotyledons</taxon>
        <taxon>Gunneridae</taxon>
        <taxon>Pentapetalae</taxon>
        <taxon>asterids</taxon>
        <taxon>campanulids</taxon>
        <taxon>Asterales</taxon>
        <taxon>Asteraceae</taxon>
        <taxon>Cichorioideae</taxon>
        <taxon>Cichorieae</taxon>
        <taxon>Cichoriinae</taxon>
        <taxon>Cichorium</taxon>
    </lineage>
</organism>
<reference evidence="1 2" key="2">
    <citation type="journal article" date="2022" name="Mol. Ecol. Resour.">
        <title>The genomes of chicory, endive, great burdock and yacon provide insights into Asteraceae paleo-polyploidization history and plant inulin production.</title>
        <authorList>
            <person name="Fan W."/>
            <person name="Wang S."/>
            <person name="Wang H."/>
            <person name="Wang A."/>
            <person name="Jiang F."/>
            <person name="Liu H."/>
            <person name="Zhao H."/>
            <person name="Xu D."/>
            <person name="Zhang Y."/>
        </authorList>
    </citation>
    <scope>NUCLEOTIDE SEQUENCE [LARGE SCALE GENOMIC DNA]</scope>
    <source>
        <strain evidence="2">cv. Punajuju</strain>
        <tissue evidence="1">Leaves</tissue>
    </source>
</reference>
<proteinExistence type="predicted"/>
<name>A0ACB9FBP2_CICIN</name>
<reference evidence="2" key="1">
    <citation type="journal article" date="2022" name="Mol. Ecol. Resour.">
        <title>The genomes of chicory, endive, great burdock and yacon provide insights into Asteraceae palaeo-polyploidization history and plant inulin production.</title>
        <authorList>
            <person name="Fan W."/>
            <person name="Wang S."/>
            <person name="Wang H."/>
            <person name="Wang A."/>
            <person name="Jiang F."/>
            <person name="Liu H."/>
            <person name="Zhao H."/>
            <person name="Xu D."/>
            <person name="Zhang Y."/>
        </authorList>
    </citation>
    <scope>NUCLEOTIDE SEQUENCE [LARGE SCALE GENOMIC DNA]</scope>
    <source>
        <strain evidence="2">cv. Punajuju</strain>
    </source>
</reference>
<sequence>MVFHRFSESNAVEDPKSLLKIRWSLISFSQKFVLKSLSVLDNSKYEIDSLGLTIPSVVEDPIKPAIENHEEIVAISRTDLDNSVVEPVNDDLMIVGTKLETGTQEIDSACI</sequence>
<accession>A0ACB9FBP2</accession>
<dbReference type="Proteomes" id="UP001055811">
    <property type="component" value="Linkage Group LG03"/>
</dbReference>
<comment type="caution">
    <text evidence="1">The sequence shown here is derived from an EMBL/GenBank/DDBJ whole genome shotgun (WGS) entry which is preliminary data.</text>
</comment>
<keyword evidence="2" id="KW-1185">Reference proteome</keyword>
<evidence type="ECO:0000313" key="2">
    <source>
        <dbReference type="Proteomes" id="UP001055811"/>
    </source>
</evidence>
<evidence type="ECO:0000313" key="1">
    <source>
        <dbReference type="EMBL" id="KAI3768198.1"/>
    </source>
</evidence>
<protein>
    <submittedName>
        <fullName evidence="1">Uncharacterized protein</fullName>
    </submittedName>
</protein>
<gene>
    <name evidence="1" type="ORF">L2E82_18686</name>
</gene>
<dbReference type="EMBL" id="CM042011">
    <property type="protein sequence ID" value="KAI3768198.1"/>
    <property type="molecule type" value="Genomic_DNA"/>
</dbReference>